<dbReference type="InterPro" id="IPR002363">
    <property type="entry name" value="Ribosomal_uL10_CS_bac"/>
</dbReference>
<dbReference type="InterPro" id="IPR043141">
    <property type="entry name" value="Ribosomal_uL10-like_sf"/>
</dbReference>
<dbReference type="Proteomes" id="UP000008561">
    <property type="component" value="Chromosome"/>
</dbReference>
<proteinExistence type="inferred from homology"/>
<name>A8ZUU7_DESOH</name>
<evidence type="ECO:0000256" key="3">
    <source>
        <dbReference type="ARBA" id="ARBA00022980"/>
    </source>
</evidence>
<dbReference type="Gene3D" id="3.30.70.1730">
    <property type="match status" value="1"/>
</dbReference>
<dbReference type="GO" id="GO:0006412">
    <property type="term" value="P:translation"/>
    <property type="evidence" value="ECO:0007669"/>
    <property type="project" value="UniProtKB-UniRule"/>
</dbReference>
<protein>
    <recommendedName>
        <fullName evidence="5 6">Large ribosomal subunit protein uL10</fullName>
    </recommendedName>
</protein>
<dbReference type="PANTHER" id="PTHR11560">
    <property type="entry name" value="39S RIBOSOMAL PROTEIN L10, MITOCHONDRIAL"/>
    <property type="match status" value="1"/>
</dbReference>
<evidence type="ECO:0000313" key="7">
    <source>
        <dbReference type="EMBL" id="ABW66510.1"/>
    </source>
</evidence>
<dbReference type="GO" id="GO:0003735">
    <property type="term" value="F:structural constituent of ribosome"/>
    <property type="evidence" value="ECO:0007669"/>
    <property type="project" value="InterPro"/>
</dbReference>
<dbReference type="InterPro" id="IPR001790">
    <property type="entry name" value="Ribosomal_uL10"/>
</dbReference>
<dbReference type="RefSeq" id="WP_012174129.1">
    <property type="nucleotide sequence ID" value="NC_009943.1"/>
</dbReference>
<dbReference type="HOGENOM" id="CLU_092227_0_0_7"/>
<dbReference type="SUPFAM" id="SSF160369">
    <property type="entry name" value="Ribosomal protein L10-like"/>
    <property type="match status" value="1"/>
</dbReference>
<dbReference type="NCBIfam" id="NF000955">
    <property type="entry name" value="PRK00099.1-1"/>
    <property type="match status" value="1"/>
</dbReference>
<evidence type="ECO:0000256" key="4">
    <source>
        <dbReference type="ARBA" id="ARBA00023274"/>
    </source>
</evidence>
<dbReference type="EMBL" id="CP000859">
    <property type="protein sequence ID" value="ABW66510.1"/>
    <property type="molecule type" value="Genomic_DNA"/>
</dbReference>
<dbReference type="CDD" id="cd05797">
    <property type="entry name" value="Ribosomal_L10"/>
    <property type="match status" value="1"/>
</dbReference>
<evidence type="ECO:0000256" key="5">
    <source>
        <dbReference type="ARBA" id="ARBA00035202"/>
    </source>
</evidence>
<dbReference type="GO" id="GO:0070180">
    <property type="term" value="F:large ribosomal subunit rRNA binding"/>
    <property type="evidence" value="ECO:0007669"/>
    <property type="project" value="UniProtKB-UniRule"/>
</dbReference>
<reference evidence="7 8" key="1">
    <citation type="submission" date="2007-10" db="EMBL/GenBank/DDBJ databases">
        <title>Complete sequence of Desulfococcus oleovorans Hxd3.</title>
        <authorList>
            <consortium name="US DOE Joint Genome Institute"/>
            <person name="Copeland A."/>
            <person name="Lucas S."/>
            <person name="Lapidus A."/>
            <person name="Barry K."/>
            <person name="Glavina del Rio T."/>
            <person name="Dalin E."/>
            <person name="Tice H."/>
            <person name="Pitluck S."/>
            <person name="Kiss H."/>
            <person name="Brettin T."/>
            <person name="Bruce D."/>
            <person name="Detter J.C."/>
            <person name="Han C."/>
            <person name="Schmutz J."/>
            <person name="Larimer F."/>
            <person name="Land M."/>
            <person name="Hauser L."/>
            <person name="Kyrpides N."/>
            <person name="Kim E."/>
            <person name="Wawrik B."/>
            <person name="Richardson P."/>
        </authorList>
    </citation>
    <scope>NUCLEOTIDE SEQUENCE [LARGE SCALE GENOMIC DNA]</scope>
    <source>
        <strain evidence="8">DSM 6200 / JCM 39069 / Hxd3</strain>
    </source>
</reference>
<evidence type="ECO:0000256" key="6">
    <source>
        <dbReference type="HAMAP-Rule" id="MF_00362"/>
    </source>
</evidence>
<comment type="similarity">
    <text evidence="2 6">Belongs to the universal ribosomal protein uL10 family.</text>
</comment>
<keyword evidence="6" id="KW-0699">rRNA-binding</keyword>
<dbReference type="GO" id="GO:0015934">
    <property type="term" value="C:large ribosomal subunit"/>
    <property type="evidence" value="ECO:0007669"/>
    <property type="project" value="InterPro"/>
</dbReference>
<keyword evidence="6" id="KW-0694">RNA-binding</keyword>
<dbReference type="HAMAP" id="MF_00362">
    <property type="entry name" value="Ribosomal_uL10"/>
    <property type="match status" value="1"/>
</dbReference>
<organism evidence="7 8">
    <name type="scientific">Desulfosudis oleivorans (strain DSM 6200 / JCM 39069 / Hxd3)</name>
    <name type="common">Desulfococcus oleovorans</name>
    <dbReference type="NCBI Taxonomy" id="96561"/>
    <lineage>
        <taxon>Bacteria</taxon>
        <taxon>Pseudomonadati</taxon>
        <taxon>Thermodesulfobacteriota</taxon>
        <taxon>Desulfobacteria</taxon>
        <taxon>Desulfobacterales</taxon>
        <taxon>Desulfosudaceae</taxon>
        <taxon>Desulfosudis</taxon>
    </lineage>
</organism>
<dbReference type="AlphaFoldDB" id="A8ZUU7"/>
<dbReference type="Pfam" id="PF00466">
    <property type="entry name" value="Ribosomal_L10"/>
    <property type="match status" value="1"/>
</dbReference>
<keyword evidence="3 6" id="KW-0689">Ribosomal protein</keyword>
<dbReference type="eggNOG" id="COG0244">
    <property type="taxonomic scope" value="Bacteria"/>
</dbReference>
<comment type="subunit">
    <text evidence="6">Part of the ribosomal stalk of the 50S ribosomal subunit. The N-terminus interacts with L11 and the large rRNA to form the base of the stalk. The C-terminus forms an elongated spine to which L12 dimers bind in a sequential fashion forming a multimeric L10(L12)X complex.</text>
</comment>
<evidence type="ECO:0000313" key="8">
    <source>
        <dbReference type="Proteomes" id="UP000008561"/>
    </source>
</evidence>
<dbReference type="STRING" id="96561.Dole_0700"/>
<dbReference type="InterPro" id="IPR047865">
    <property type="entry name" value="Ribosomal_uL10_bac_type"/>
</dbReference>
<dbReference type="Gene3D" id="6.10.250.290">
    <property type="match status" value="1"/>
</dbReference>
<dbReference type="PROSITE" id="PS01109">
    <property type="entry name" value="RIBOSOMAL_L10"/>
    <property type="match status" value="1"/>
</dbReference>
<dbReference type="KEGG" id="dol:Dole_0700"/>
<gene>
    <name evidence="6" type="primary">rplJ</name>
    <name evidence="7" type="ordered locus">Dole_0700</name>
</gene>
<keyword evidence="8" id="KW-1185">Reference proteome</keyword>
<comment type="function">
    <text evidence="1 6">Forms part of the ribosomal stalk, playing a central role in the interaction of the ribosome with GTP-bound translation factors.</text>
</comment>
<evidence type="ECO:0000256" key="2">
    <source>
        <dbReference type="ARBA" id="ARBA00008889"/>
    </source>
</evidence>
<dbReference type="InterPro" id="IPR022973">
    <property type="entry name" value="Ribosomal_uL10_bac"/>
</dbReference>
<keyword evidence="4 6" id="KW-0687">Ribonucleoprotein</keyword>
<accession>A8ZUU7</accession>
<sequence length="174" mass="19037">MLNLTQKQALVEELRGSFQKAAILILTDYKGLTVEQVNDLRRKLKEVGVEYRVVKNTLLRRAVQETDMAAAQDHFTGPTAVALGYDDPVAVAKVLCEFAKTNDKLAVKAGVMAGKLMDRDRITALSKLPSREELLAKLLGTMNAVPTSFVRVLNGIPAKLVYALAAIKEQKEAA</sequence>
<evidence type="ECO:0000256" key="1">
    <source>
        <dbReference type="ARBA" id="ARBA00002633"/>
    </source>
</evidence>